<dbReference type="RefSeq" id="WP_158089548.1">
    <property type="nucleotide sequence ID" value="NZ_LVJN01000020.1"/>
</dbReference>
<organism evidence="1 2">
    <name type="scientific">Magnetofaba australis IT-1</name>
    <dbReference type="NCBI Taxonomy" id="1434232"/>
    <lineage>
        <taxon>Bacteria</taxon>
        <taxon>Pseudomonadati</taxon>
        <taxon>Pseudomonadota</taxon>
        <taxon>Magnetococcia</taxon>
        <taxon>Magnetococcales</taxon>
        <taxon>Magnetococcaceae</taxon>
        <taxon>Magnetofaba</taxon>
    </lineage>
</organism>
<dbReference type="GO" id="GO:0008781">
    <property type="term" value="F:N-acylneuraminate cytidylyltransferase activity"/>
    <property type="evidence" value="ECO:0007669"/>
    <property type="project" value="TreeGrafter"/>
</dbReference>
<evidence type="ECO:0000313" key="2">
    <source>
        <dbReference type="Proteomes" id="UP000194003"/>
    </source>
</evidence>
<dbReference type="Pfam" id="PF02348">
    <property type="entry name" value="CTP_transf_3"/>
    <property type="match status" value="1"/>
</dbReference>
<dbReference type="PANTHER" id="PTHR21485">
    <property type="entry name" value="HAD SUPERFAMILY MEMBERS CMAS AND KDSC"/>
    <property type="match status" value="1"/>
</dbReference>
<dbReference type="InterPro" id="IPR050793">
    <property type="entry name" value="CMP-NeuNAc_synthase"/>
</dbReference>
<keyword evidence="2" id="KW-1185">Reference proteome</keyword>
<dbReference type="InterPro" id="IPR003329">
    <property type="entry name" value="Cytidylyl_trans"/>
</dbReference>
<gene>
    <name evidence="1" type="ORF">MAIT1_02140</name>
</gene>
<sequence length="241" mass="26840">MKDVLVIIPARGGSKRVPRKNIKPICGQPMIYWPLMALSKLFRAEQILLSTDDAQIAAVVREKGVATPYTRPDSLADDFTGTMAVAAHALNWHEQNVGKVDSVLIVYPTAVLLNPQDIQAAYAALTQDASCDLIMAATTFPFPIQRAVFKNSHGYAQMFQPEHAMTRSQDLTEALHDAGQFYLCRAEAVRREMNVTNANVGMQILNRKNVVDIDTVEDFDVAESKMKTLGLDAYDAEWRFH</sequence>
<dbReference type="EMBL" id="LVJN01000020">
    <property type="protein sequence ID" value="OSM02055.1"/>
    <property type="molecule type" value="Genomic_DNA"/>
</dbReference>
<proteinExistence type="predicted"/>
<dbReference type="SUPFAM" id="SSF53448">
    <property type="entry name" value="Nucleotide-diphospho-sugar transferases"/>
    <property type="match status" value="1"/>
</dbReference>
<reference evidence="1 2" key="1">
    <citation type="journal article" date="2016" name="BMC Genomics">
        <title>Combined genomic and structural analyses of a cultured magnetotactic bacterium reveals its niche adaptation to a dynamic environment.</title>
        <authorList>
            <person name="Araujo A.C."/>
            <person name="Morillo V."/>
            <person name="Cypriano J."/>
            <person name="Teixeira L.C."/>
            <person name="Leao P."/>
            <person name="Lyra S."/>
            <person name="Almeida L.G."/>
            <person name="Bazylinski D.A."/>
            <person name="Vasconcellos A.T."/>
            <person name="Abreu F."/>
            <person name="Lins U."/>
        </authorList>
    </citation>
    <scope>NUCLEOTIDE SEQUENCE [LARGE SCALE GENOMIC DNA]</scope>
    <source>
        <strain evidence="1 2">IT-1</strain>
    </source>
</reference>
<accession>A0A1Y2K4X7</accession>
<protein>
    <submittedName>
        <fullName evidence="1">Putative pseudaminic acid CMP-transferase</fullName>
    </submittedName>
</protein>
<dbReference type="InterPro" id="IPR029044">
    <property type="entry name" value="Nucleotide-diphossugar_trans"/>
</dbReference>
<dbReference type="InterPro" id="IPR020039">
    <property type="entry name" value="PseF"/>
</dbReference>
<dbReference type="STRING" id="1434232.MAIT1_02140"/>
<dbReference type="Gene3D" id="3.90.550.10">
    <property type="entry name" value="Spore Coat Polysaccharide Biosynthesis Protein SpsA, Chain A"/>
    <property type="match status" value="1"/>
</dbReference>
<keyword evidence="1" id="KW-0808">Transferase</keyword>
<dbReference type="Proteomes" id="UP000194003">
    <property type="component" value="Unassembled WGS sequence"/>
</dbReference>
<dbReference type="NCBIfam" id="TIGR03584">
    <property type="entry name" value="PseF"/>
    <property type="match status" value="1"/>
</dbReference>
<comment type="caution">
    <text evidence="1">The sequence shown here is derived from an EMBL/GenBank/DDBJ whole genome shotgun (WGS) entry which is preliminary data.</text>
</comment>
<dbReference type="AlphaFoldDB" id="A0A1Y2K4X7"/>
<dbReference type="OrthoDB" id="9805604at2"/>
<dbReference type="CDD" id="cd02513">
    <property type="entry name" value="CMP-NeuAc_Synthase"/>
    <property type="match status" value="1"/>
</dbReference>
<dbReference type="PANTHER" id="PTHR21485:SF3">
    <property type="entry name" value="N-ACYLNEURAMINATE CYTIDYLYLTRANSFERASE"/>
    <property type="match status" value="1"/>
</dbReference>
<name>A0A1Y2K4X7_9PROT</name>
<evidence type="ECO:0000313" key="1">
    <source>
        <dbReference type="EMBL" id="OSM02055.1"/>
    </source>
</evidence>